<comment type="subunit">
    <text evidence="1">Monomer.</text>
</comment>
<sequence>MLSYRHSFHAGNYADVLKHFTLQRILSYLVQKEKPIHYIDSHAGAGGYALRSKEAEKTSEYMKGIVRLTQRHDCPELFDEYLALISQFHRQGDNLRHYPGSPWIAAHCLREQDRLFLYELHPNDHKLLLAQMKKDRRVQVQLGDGFKGALAHLPPISRRGLLLIDPPYEIKDDYQKVVKLVIEAHKRFATGCIALWYPVVERSWVKQLETAIKATGIANSVLFELSQSADRSGYGMTASGMIVINPPWTLKNELESVLPYLADVLGEQGQGKYRSERLTGE</sequence>
<keyword evidence="1" id="KW-0694">RNA-binding</keyword>
<dbReference type="EMBL" id="SMGD01000012">
    <property type="protein sequence ID" value="TCK58151.1"/>
    <property type="molecule type" value="Genomic_DNA"/>
</dbReference>
<accession>A0A4V2PRB2</accession>
<feature type="binding site" evidence="1">
    <location>
        <position position="19"/>
    </location>
    <ligand>
        <name>S-adenosyl-L-methionine</name>
        <dbReference type="ChEBI" id="CHEBI:59789"/>
    </ligand>
</feature>
<proteinExistence type="inferred from homology"/>
<comment type="caution">
    <text evidence="2">The sequence shown here is derived from an EMBL/GenBank/DDBJ whole genome shotgun (WGS) entry which is preliminary data.</text>
</comment>
<dbReference type="Gene3D" id="3.40.50.150">
    <property type="entry name" value="Vaccinia Virus protein VP39"/>
    <property type="match status" value="1"/>
</dbReference>
<dbReference type="OrthoDB" id="9791274at2"/>
<dbReference type="Proteomes" id="UP000295565">
    <property type="component" value="Unassembled WGS sequence"/>
</dbReference>
<name>A0A4V2PRB2_9GAMM</name>
<dbReference type="GO" id="GO:0005829">
    <property type="term" value="C:cytosol"/>
    <property type="evidence" value="ECO:0007669"/>
    <property type="project" value="TreeGrafter"/>
</dbReference>
<dbReference type="Pfam" id="PF04378">
    <property type="entry name" value="RsmJ"/>
    <property type="match status" value="1"/>
</dbReference>
<comment type="function">
    <text evidence="1">Specifically methylates the adenine in position 2030 of 23S rRNA.</text>
</comment>
<evidence type="ECO:0000313" key="2">
    <source>
        <dbReference type="EMBL" id="TCK58151.1"/>
    </source>
</evidence>
<keyword evidence="1 2" id="KW-0489">Methyltransferase</keyword>
<keyword evidence="1 2" id="KW-0808">Transferase</keyword>
<feature type="binding site" evidence="1">
    <location>
        <position position="42"/>
    </location>
    <ligand>
        <name>S-adenosyl-L-methionine</name>
        <dbReference type="ChEBI" id="CHEBI:59789"/>
    </ligand>
</feature>
<keyword evidence="1" id="KW-0698">rRNA processing</keyword>
<feature type="binding site" evidence="1">
    <location>
        <position position="165"/>
    </location>
    <ligand>
        <name>S-adenosyl-L-methionine</name>
        <dbReference type="ChEBI" id="CHEBI:59789"/>
    </ligand>
</feature>
<evidence type="ECO:0000313" key="3">
    <source>
        <dbReference type="Proteomes" id="UP000295565"/>
    </source>
</evidence>
<evidence type="ECO:0000256" key="1">
    <source>
        <dbReference type="HAMAP-Rule" id="MF_00934"/>
    </source>
</evidence>
<dbReference type="HAMAP" id="MF_00934">
    <property type="entry name" value="23SrRNA_methyltr_J"/>
    <property type="match status" value="1"/>
</dbReference>
<feature type="active site" description="Proton acceptor" evidence="1">
    <location>
        <position position="165"/>
    </location>
</feature>
<reference evidence="2 3" key="1">
    <citation type="submission" date="2019-03" db="EMBL/GenBank/DDBJ databases">
        <title>Genomic Encyclopedia of Type Strains, Phase IV (KMG-IV): sequencing the most valuable type-strain genomes for metagenomic binning, comparative biology and taxonomic classification.</title>
        <authorList>
            <person name="Goeker M."/>
        </authorList>
    </citation>
    <scope>NUCLEOTIDE SEQUENCE [LARGE SCALE GENOMIC DNA]</scope>
    <source>
        <strain evidence="2 3">DSM 18577</strain>
    </source>
</reference>
<feature type="binding site" evidence="1">
    <location>
        <position position="101"/>
    </location>
    <ligand>
        <name>S-adenosyl-L-methionine</name>
        <dbReference type="ChEBI" id="CHEBI:59789"/>
    </ligand>
</feature>
<feature type="site" description="Interaction with substrate rRNA" evidence="1">
    <location>
        <position position="4"/>
    </location>
</feature>
<dbReference type="PANTHER" id="PTHR37426">
    <property type="entry name" value="RIBOSOMAL RNA LARGE SUBUNIT METHYLTRANSFERASE J"/>
    <property type="match status" value="1"/>
</dbReference>
<dbReference type="RefSeq" id="WP_131912661.1">
    <property type="nucleotide sequence ID" value="NZ_OU594967.1"/>
</dbReference>
<dbReference type="GO" id="GO:0003723">
    <property type="term" value="F:RNA binding"/>
    <property type="evidence" value="ECO:0007669"/>
    <property type="project" value="UniProtKB-UniRule"/>
</dbReference>
<feature type="binding site" evidence="1">
    <location>
        <position position="119"/>
    </location>
    <ligand>
        <name>S-adenosyl-L-methionine</name>
        <dbReference type="ChEBI" id="CHEBI:59789"/>
    </ligand>
</feature>
<dbReference type="InterPro" id="IPR007473">
    <property type="entry name" value="RlmJ"/>
</dbReference>
<organism evidence="2 3">
    <name type="scientific">Celerinatantimonas diazotrophica</name>
    <dbReference type="NCBI Taxonomy" id="412034"/>
    <lineage>
        <taxon>Bacteria</taxon>
        <taxon>Pseudomonadati</taxon>
        <taxon>Pseudomonadota</taxon>
        <taxon>Gammaproteobacteria</taxon>
        <taxon>Celerinatantimonadaceae</taxon>
        <taxon>Celerinatantimonas</taxon>
    </lineage>
</organism>
<dbReference type="EC" id="2.1.1.266" evidence="1"/>
<keyword evidence="3" id="KW-1185">Reference proteome</keyword>
<dbReference type="SUPFAM" id="SSF53335">
    <property type="entry name" value="S-adenosyl-L-methionine-dependent methyltransferases"/>
    <property type="match status" value="1"/>
</dbReference>
<protein>
    <recommendedName>
        <fullName evidence="1">Ribosomal RNA large subunit methyltransferase J</fullName>
        <ecNumber evidence="1">2.1.1.266</ecNumber>
    </recommendedName>
    <alternativeName>
        <fullName evidence="1">23S rRNA (adenine(2030)-N6)-methyltransferase</fullName>
    </alternativeName>
    <alternativeName>
        <fullName evidence="1">23S rRNA m6A2030 methyltransferase</fullName>
    </alternativeName>
</protein>
<feature type="binding site" evidence="1">
    <location>
        <begin position="144"/>
        <end position="145"/>
    </location>
    <ligand>
        <name>S-adenosyl-L-methionine</name>
        <dbReference type="ChEBI" id="CHEBI:59789"/>
    </ligand>
</feature>
<comment type="similarity">
    <text evidence="1">Belongs to the RlmJ family.</text>
</comment>
<gene>
    <name evidence="1" type="primary">rlmJ</name>
    <name evidence="2" type="ORF">EV690_1859</name>
</gene>
<dbReference type="PANTHER" id="PTHR37426:SF1">
    <property type="entry name" value="RIBOSOMAL RNA LARGE SUBUNIT METHYLTRANSFERASE J"/>
    <property type="match status" value="1"/>
</dbReference>
<dbReference type="GO" id="GO:0070475">
    <property type="term" value="P:rRNA base methylation"/>
    <property type="evidence" value="ECO:0007669"/>
    <property type="project" value="UniProtKB-UniRule"/>
</dbReference>
<dbReference type="GO" id="GO:0036307">
    <property type="term" value="F:23S rRNA (adenine(2030)-N(6))-methyltransferase activity"/>
    <property type="evidence" value="ECO:0007669"/>
    <property type="project" value="UniProtKB-UniRule"/>
</dbReference>
<keyword evidence="1" id="KW-0949">S-adenosyl-L-methionine</keyword>
<comment type="catalytic activity">
    <reaction evidence="1">
        <text>adenosine(2030) in 23S rRNA + S-adenosyl-L-methionine = N(6)-methyladenosine(2030) in 23S rRNA + S-adenosyl-L-homocysteine + H(+)</text>
        <dbReference type="Rhea" id="RHEA:43736"/>
        <dbReference type="Rhea" id="RHEA-COMP:10668"/>
        <dbReference type="Rhea" id="RHEA-COMP:10669"/>
        <dbReference type="ChEBI" id="CHEBI:15378"/>
        <dbReference type="ChEBI" id="CHEBI:57856"/>
        <dbReference type="ChEBI" id="CHEBI:59789"/>
        <dbReference type="ChEBI" id="CHEBI:74411"/>
        <dbReference type="ChEBI" id="CHEBI:74449"/>
        <dbReference type="EC" id="2.1.1.266"/>
    </reaction>
</comment>
<dbReference type="InterPro" id="IPR029063">
    <property type="entry name" value="SAM-dependent_MTases_sf"/>
</dbReference>
<dbReference type="AlphaFoldDB" id="A0A4V2PRB2"/>